<dbReference type="RefSeq" id="WP_301811052.1">
    <property type="nucleotide sequence ID" value="NZ_JAUJZH010000011.1"/>
</dbReference>
<accession>A0ABT8S4X2</accession>
<comment type="caution">
    <text evidence="1">The sequence shown here is derived from an EMBL/GenBank/DDBJ whole genome shotgun (WGS) entry which is preliminary data.</text>
</comment>
<dbReference type="Pfam" id="PF14375">
    <property type="entry name" value="Cys_rich_CWC"/>
    <property type="match status" value="1"/>
</dbReference>
<proteinExistence type="predicted"/>
<protein>
    <submittedName>
        <fullName evidence="1">Cysteine-rich CWC family protein</fullName>
    </submittedName>
</protein>
<sequence length="73" mass="7941">MNAAQRPDPSRCPLCGESNRCALEIERETGQAQPPCWCMGADFSEGLLARVPEGQRRMACICARCGAQDALQD</sequence>
<keyword evidence="2" id="KW-1185">Reference proteome</keyword>
<evidence type="ECO:0000313" key="1">
    <source>
        <dbReference type="EMBL" id="MDO1533969.1"/>
    </source>
</evidence>
<dbReference type="InterPro" id="IPR032720">
    <property type="entry name" value="Cys_rich_CWC"/>
</dbReference>
<name>A0ABT8S4X2_9BURK</name>
<reference evidence="1" key="1">
    <citation type="submission" date="2023-06" db="EMBL/GenBank/DDBJ databases">
        <authorList>
            <person name="Jiang Y."/>
            <person name="Liu Q."/>
        </authorList>
    </citation>
    <scope>NUCLEOTIDE SEQUENCE</scope>
    <source>
        <strain evidence="1">CGMCC 1.12090</strain>
    </source>
</reference>
<dbReference type="Proteomes" id="UP001169027">
    <property type="component" value="Unassembled WGS sequence"/>
</dbReference>
<gene>
    <name evidence="1" type="ORF">Q2T77_16910</name>
</gene>
<organism evidence="1 2">
    <name type="scientific">Variovorax ginsengisoli</name>
    <dbReference type="NCBI Taxonomy" id="363844"/>
    <lineage>
        <taxon>Bacteria</taxon>
        <taxon>Pseudomonadati</taxon>
        <taxon>Pseudomonadota</taxon>
        <taxon>Betaproteobacteria</taxon>
        <taxon>Burkholderiales</taxon>
        <taxon>Comamonadaceae</taxon>
        <taxon>Variovorax</taxon>
    </lineage>
</organism>
<evidence type="ECO:0000313" key="2">
    <source>
        <dbReference type="Proteomes" id="UP001169027"/>
    </source>
</evidence>
<dbReference type="EMBL" id="JAUKVY010000011">
    <property type="protein sequence ID" value="MDO1533969.1"/>
    <property type="molecule type" value="Genomic_DNA"/>
</dbReference>